<proteinExistence type="predicted"/>
<dbReference type="AlphaFoldDB" id="F5ZCR4"/>
<protein>
    <submittedName>
        <fullName evidence="2">Uncharacterized protein</fullName>
    </submittedName>
</protein>
<dbReference type="Proteomes" id="UP000000683">
    <property type="component" value="Chromosome"/>
</dbReference>
<organism evidence="2 3">
    <name type="scientific">Alteromonas naphthalenivorans</name>
    <dbReference type="NCBI Taxonomy" id="715451"/>
    <lineage>
        <taxon>Bacteria</taxon>
        <taxon>Pseudomonadati</taxon>
        <taxon>Pseudomonadota</taxon>
        <taxon>Gammaproteobacteria</taxon>
        <taxon>Alteromonadales</taxon>
        <taxon>Alteromonadaceae</taxon>
        <taxon>Alteromonas/Salinimonas group</taxon>
        <taxon>Alteromonas</taxon>
    </lineage>
</organism>
<evidence type="ECO:0000313" key="2">
    <source>
        <dbReference type="EMBL" id="AEF02813.1"/>
    </source>
</evidence>
<keyword evidence="3" id="KW-1185">Reference proteome</keyword>
<gene>
    <name evidence="2" type="ordered locus">ambt_06380</name>
</gene>
<dbReference type="EMBL" id="CP002339">
    <property type="protein sequence ID" value="AEF02813.1"/>
    <property type="molecule type" value="Genomic_DNA"/>
</dbReference>
<name>F5ZCR4_ALTNA</name>
<reference evidence="2 3" key="1">
    <citation type="journal article" date="2011" name="J. Bacteriol.">
        <title>Complete genome sequence of the polycyclic aromatic hydrocarbon-degrading bacterium Alteromonas sp. strain SN2.</title>
        <authorList>
            <person name="Jin H.M."/>
            <person name="Jeong H."/>
            <person name="Moon E.J."/>
            <person name="Math R.K."/>
            <person name="Lee K."/>
            <person name="Kim H.J."/>
            <person name="Jeon C.O."/>
            <person name="Oh T.K."/>
            <person name="Kim J.F."/>
        </authorList>
    </citation>
    <scope>NUCLEOTIDE SEQUENCE [LARGE SCALE GENOMIC DNA]</scope>
    <source>
        <strain evidence="3">JCM 17741 / KACC 18427 / KCTC 11700BP / SN2</strain>
    </source>
</reference>
<accession>F5ZCR4</accession>
<evidence type="ECO:0000313" key="3">
    <source>
        <dbReference type="Proteomes" id="UP000000683"/>
    </source>
</evidence>
<dbReference type="HOGENOM" id="CLU_3371653_0_0_6"/>
<dbReference type="KEGG" id="alt:ambt_06380"/>
<feature type="region of interest" description="Disordered" evidence="1">
    <location>
        <begin position="1"/>
        <end position="20"/>
    </location>
</feature>
<evidence type="ECO:0000256" key="1">
    <source>
        <dbReference type="SAM" id="MobiDB-lite"/>
    </source>
</evidence>
<sequence length="34" mass="3429">MGHNGEAAPRIGVPATEGRGLSALLEAEPVPLAF</sequence>